<feature type="chain" id="PRO_5040489028" evidence="1">
    <location>
        <begin position="20"/>
        <end position="240"/>
    </location>
</feature>
<dbReference type="EMBL" id="JADNRY010000162">
    <property type="protein sequence ID" value="KAF9062798.1"/>
    <property type="molecule type" value="Genomic_DNA"/>
</dbReference>
<organism evidence="2 3">
    <name type="scientific">Rhodocollybia butyracea</name>
    <dbReference type="NCBI Taxonomy" id="206335"/>
    <lineage>
        <taxon>Eukaryota</taxon>
        <taxon>Fungi</taxon>
        <taxon>Dikarya</taxon>
        <taxon>Basidiomycota</taxon>
        <taxon>Agaricomycotina</taxon>
        <taxon>Agaricomycetes</taxon>
        <taxon>Agaricomycetidae</taxon>
        <taxon>Agaricales</taxon>
        <taxon>Marasmiineae</taxon>
        <taxon>Omphalotaceae</taxon>
        <taxon>Rhodocollybia</taxon>
    </lineage>
</organism>
<keyword evidence="1" id="KW-0732">Signal</keyword>
<evidence type="ECO:0000313" key="2">
    <source>
        <dbReference type="EMBL" id="KAF9062798.1"/>
    </source>
</evidence>
<proteinExistence type="predicted"/>
<comment type="caution">
    <text evidence="2">The sequence shown here is derived from an EMBL/GenBank/DDBJ whole genome shotgun (WGS) entry which is preliminary data.</text>
</comment>
<accession>A0A9P5PFA3</accession>
<protein>
    <submittedName>
        <fullName evidence="2">Uncharacterized protein</fullName>
    </submittedName>
</protein>
<name>A0A9P5PFA3_9AGAR</name>
<reference evidence="2" key="1">
    <citation type="submission" date="2020-11" db="EMBL/GenBank/DDBJ databases">
        <authorList>
            <consortium name="DOE Joint Genome Institute"/>
            <person name="Ahrendt S."/>
            <person name="Riley R."/>
            <person name="Andreopoulos W."/>
            <person name="Labutti K."/>
            <person name="Pangilinan J."/>
            <person name="Ruiz-Duenas F.J."/>
            <person name="Barrasa J.M."/>
            <person name="Sanchez-Garcia M."/>
            <person name="Camarero S."/>
            <person name="Miyauchi S."/>
            <person name="Serrano A."/>
            <person name="Linde D."/>
            <person name="Babiker R."/>
            <person name="Drula E."/>
            <person name="Ayuso-Fernandez I."/>
            <person name="Pacheco R."/>
            <person name="Padilla G."/>
            <person name="Ferreira P."/>
            <person name="Barriuso J."/>
            <person name="Kellner H."/>
            <person name="Castanera R."/>
            <person name="Alfaro M."/>
            <person name="Ramirez L."/>
            <person name="Pisabarro A.G."/>
            <person name="Kuo A."/>
            <person name="Tritt A."/>
            <person name="Lipzen A."/>
            <person name="He G."/>
            <person name="Yan M."/>
            <person name="Ng V."/>
            <person name="Cullen D."/>
            <person name="Martin F."/>
            <person name="Rosso M.-N."/>
            <person name="Henrissat B."/>
            <person name="Hibbett D."/>
            <person name="Martinez A.T."/>
            <person name="Grigoriev I.V."/>
        </authorList>
    </citation>
    <scope>NUCLEOTIDE SEQUENCE</scope>
    <source>
        <strain evidence="2">AH 40177</strain>
    </source>
</reference>
<dbReference type="Proteomes" id="UP000772434">
    <property type="component" value="Unassembled WGS sequence"/>
</dbReference>
<sequence>MQQPILFALLFVVFRFTSGQANCPSACFQGTIEDAGPAVSDSFCPVAAGIINPVLPPELLVLYPRNLRRYSHSFRFCTDGCSATRAAQHSAVTLPTFAAVQPKSHNLVPTRTTPSPKRARGMAMSITSLGRSVTTENPARSSLGFQWLLIFFMPELAEGALSLVTEGCGEIKGAQTISSDVSQVCNVWPTAGCGTVDAASSSGSSASASTSAAKSPFFDRQKAAYMISLVVISIGGLLAY</sequence>
<evidence type="ECO:0000313" key="3">
    <source>
        <dbReference type="Proteomes" id="UP000772434"/>
    </source>
</evidence>
<gene>
    <name evidence="2" type="ORF">BDP27DRAFT_1427567</name>
</gene>
<evidence type="ECO:0000256" key="1">
    <source>
        <dbReference type="SAM" id="SignalP"/>
    </source>
</evidence>
<dbReference type="AlphaFoldDB" id="A0A9P5PFA3"/>
<feature type="signal peptide" evidence="1">
    <location>
        <begin position="1"/>
        <end position="19"/>
    </location>
</feature>
<keyword evidence="3" id="KW-1185">Reference proteome</keyword>
<dbReference type="OrthoDB" id="3087020at2759"/>